<keyword evidence="4 11" id="KW-0479">Metal-binding</keyword>
<dbReference type="FunFam" id="2.70.98.30:FF:000003">
    <property type="entry name" value="Alpha-mannosidase"/>
    <property type="match status" value="1"/>
</dbReference>
<dbReference type="PANTHER" id="PTHR11607:SF3">
    <property type="entry name" value="LYSOSOMAL ALPHA-MANNOSIDASE"/>
    <property type="match status" value="1"/>
</dbReference>
<dbReference type="GO" id="GO:0030246">
    <property type="term" value="F:carbohydrate binding"/>
    <property type="evidence" value="ECO:0007669"/>
    <property type="project" value="InterPro"/>
</dbReference>
<keyword evidence="9" id="KW-0325">Glycoprotein</keyword>
<evidence type="ECO:0000256" key="4">
    <source>
        <dbReference type="ARBA" id="ARBA00022723"/>
    </source>
</evidence>
<dbReference type="InterPro" id="IPR041147">
    <property type="entry name" value="GH38_C"/>
</dbReference>
<dbReference type="Pfam" id="PF07748">
    <property type="entry name" value="Glyco_hydro_38C"/>
    <property type="match status" value="1"/>
</dbReference>
<dbReference type="FunFam" id="1.20.1270.50:FF:000003">
    <property type="entry name" value="Alpha-mannosidase"/>
    <property type="match status" value="1"/>
</dbReference>
<dbReference type="SUPFAM" id="SSF88713">
    <property type="entry name" value="Glycoside hydrolase/deacetylase"/>
    <property type="match status" value="1"/>
</dbReference>
<dbReference type="InterPro" id="IPR011682">
    <property type="entry name" value="Glyco_hydro_38_C"/>
</dbReference>
<keyword evidence="13" id="KW-1185">Reference proteome</keyword>
<evidence type="ECO:0000256" key="5">
    <source>
        <dbReference type="ARBA" id="ARBA00022729"/>
    </source>
</evidence>
<dbReference type="InterPro" id="IPR027291">
    <property type="entry name" value="Glyco_hydro_38_N_sf"/>
</dbReference>
<dbReference type="Proteomes" id="UP001152795">
    <property type="component" value="Unassembled WGS sequence"/>
</dbReference>
<feature type="chain" id="PRO_5040558248" description="Alpha-mannosidase" evidence="11">
    <location>
        <begin position="20"/>
        <end position="990"/>
    </location>
</feature>
<dbReference type="SUPFAM" id="SSF88688">
    <property type="entry name" value="Families 57/38 glycoside transferase middle domain"/>
    <property type="match status" value="1"/>
</dbReference>
<dbReference type="AlphaFoldDB" id="A0A7D9IJK5"/>
<evidence type="ECO:0000256" key="8">
    <source>
        <dbReference type="ARBA" id="ARBA00023157"/>
    </source>
</evidence>
<dbReference type="Gene3D" id="2.70.98.30">
    <property type="entry name" value="Golgi alpha-mannosidase II, domain 4"/>
    <property type="match status" value="1"/>
</dbReference>
<dbReference type="InterPro" id="IPR011013">
    <property type="entry name" value="Gal_mutarotase_sf_dom"/>
</dbReference>
<dbReference type="Gene3D" id="3.20.110.10">
    <property type="entry name" value="Glycoside hydrolase 38, N terminal domain"/>
    <property type="match status" value="1"/>
</dbReference>
<gene>
    <name evidence="12" type="ORF">PACLA_8A077506</name>
</gene>
<evidence type="ECO:0000256" key="2">
    <source>
        <dbReference type="ARBA" id="ARBA00009792"/>
    </source>
</evidence>
<evidence type="ECO:0000313" key="13">
    <source>
        <dbReference type="Proteomes" id="UP001152795"/>
    </source>
</evidence>
<dbReference type="InterPro" id="IPR011330">
    <property type="entry name" value="Glyco_hydro/deAcase_b/a-brl"/>
</dbReference>
<dbReference type="Pfam" id="PF09261">
    <property type="entry name" value="Alpha-mann_mid"/>
    <property type="match status" value="1"/>
</dbReference>
<dbReference type="FunFam" id="2.60.40.1180:FF:000018">
    <property type="entry name" value="Alpha-mannosidase"/>
    <property type="match status" value="1"/>
</dbReference>
<dbReference type="InterPro" id="IPR013780">
    <property type="entry name" value="Glyco_hydro_b"/>
</dbReference>
<dbReference type="EC" id="3.2.1.-" evidence="11"/>
<comment type="cofactor">
    <cofactor evidence="11">
        <name>Zn(2+)</name>
        <dbReference type="ChEBI" id="CHEBI:29105"/>
    </cofactor>
    <text evidence="11">Binds 1 zinc ion per subunit.</text>
</comment>
<feature type="signal peptide" evidence="11">
    <location>
        <begin position="1"/>
        <end position="19"/>
    </location>
</feature>
<dbReference type="FunFam" id="3.20.110.10:FF:000001">
    <property type="entry name" value="Alpha-mannosidase"/>
    <property type="match status" value="1"/>
</dbReference>
<keyword evidence="7 11" id="KW-0862">Zinc</keyword>
<evidence type="ECO:0000256" key="6">
    <source>
        <dbReference type="ARBA" id="ARBA00022801"/>
    </source>
</evidence>
<dbReference type="InterPro" id="IPR000602">
    <property type="entry name" value="Glyco_hydro_38_N"/>
</dbReference>
<comment type="similarity">
    <text evidence="2 11">Belongs to the glycosyl hydrolase 38 family.</text>
</comment>
<dbReference type="GO" id="GO:0006013">
    <property type="term" value="P:mannose metabolic process"/>
    <property type="evidence" value="ECO:0007669"/>
    <property type="project" value="InterPro"/>
</dbReference>
<evidence type="ECO:0000256" key="10">
    <source>
        <dbReference type="ARBA" id="ARBA00023295"/>
    </source>
</evidence>
<dbReference type="OrthoDB" id="2016903at2759"/>
<sequence>MTQVSLLLFVSSFPFLSSAFVCSKSPSNQDEVLQIHLVPHTHDDVGWLKTVDQYYYGANNSIQIAGVQYILDSVIPALEANPVRHFIYVEIAFFKRWWQQQTPTMQARVKALVHRGQLEFINGGWCMNDEATTHYNAIIDQMTLGLQFIDKNFGSKARPRVAWHIDPFGHSAEQASLFAQMSFEGFFFARIHYEDMQKRTDEKRMELKWRGSQSLGEASEIFTGVLYDFYNPPKGFCFDNLSCKDPPIQDDPRLFGDNVKQRVDLFVKEACEQASHYKSGHIMLTMGSDFTYQNANPWFKNLDKLITHVNKDGRVNAFYSTPSKYLDAVKGMEVELKTDDFFPYADCPGCYWTGFYTSRPALKGYVRRNNNLLQVCKQLEVLGKLGESDPSSETLRDAMGVAQHHDAVSGTEKQHVAFDYAKRLAIGAQQCKMVINSALNKVSQRQHVDANIQYTFCDHLNISICPASEVTESFTITVYNPIARNIDTNIRIPVSSLSVRVLGPNGTQVSYTVLPVTNVTKYVRGKRGNAPYELVFPASDLPPLGLAMYEVKFGPNFPKMSGYKTPVLKQRKRDDVDVFGHNVHKRSGFNKLELSPNSNYSIENQYLRLTFSTDTGRLVEVENLKSKITLSIDQQFYWYEANGSGAYIFDPKLNKPSDVSLGNKAKISIFQSKDLQEVHQVFTPWVSQTVRLYSNKPYAEFEYTVGPIKKAPSPRVGKEVISRFDTSLKTNGVFYTDANGREMQIRKRNYRPTWTYQNTEPVAGNYYPVNSRAYIKDESGVQLTIMTDRSLGGSSIKDGSLEFMVHRRLLHDDGRGVNEALNEPGINGRGLIVRGKLLLLVEEAKSSAKLHRAVGEEEMLRPSLAFSAGSNDQASYQALNRSLPANVHLLTLESFDKSVLLRLEHQFAVGEDVELSKAVTVQLKGLFQDFTILAVTELNLSANLVKSQRQHTVEWKRAKRRNKILVPTDDFEITLKPMEIRTFKLDIEWN</sequence>
<dbReference type="InterPro" id="IPR015341">
    <property type="entry name" value="Glyco_hydro_38_cen"/>
</dbReference>
<proteinExistence type="inferred from homology"/>
<name>A0A7D9IJK5_PARCT</name>
<reference evidence="12" key="1">
    <citation type="submission" date="2020-04" db="EMBL/GenBank/DDBJ databases">
        <authorList>
            <person name="Alioto T."/>
            <person name="Alioto T."/>
            <person name="Gomez Garrido J."/>
        </authorList>
    </citation>
    <scope>NUCLEOTIDE SEQUENCE</scope>
    <source>
        <strain evidence="12">A484AB</strain>
    </source>
</reference>
<keyword evidence="8" id="KW-1015">Disulfide bond</keyword>
<comment type="catalytic activity">
    <reaction evidence="1">
        <text>Hydrolysis of terminal, non-reducing alpha-D-mannose residues in alpha-D-mannosides.</text>
        <dbReference type="EC" id="3.2.1.24"/>
    </reaction>
</comment>
<dbReference type="Pfam" id="PF21260">
    <property type="entry name" value="Laman-like_dom"/>
    <property type="match status" value="1"/>
</dbReference>
<evidence type="ECO:0000256" key="7">
    <source>
        <dbReference type="ARBA" id="ARBA00022833"/>
    </source>
</evidence>
<dbReference type="GO" id="GO:0046872">
    <property type="term" value="F:metal ion binding"/>
    <property type="evidence" value="ECO:0007669"/>
    <property type="project" value="UniProtKB-KW"/>
</dbReference>
<protein>
    <recommendedName>
        <fullName evidence="3 11">Alpha-mannosidase</fullName>
        <ecNumber evidence="11">3.2.1.-</ecNumber>
    </recommendedName>
</protein>
<dbReference type="GO" id="GO:0005764">
    <property type="term" value="C:lysosome"/>
    <property type="evidence" value="ECO:0007669"/>
    <property type="project" value="TreeGrafter"/>
</dbReference>
<keyword evidence="10 11" id="KW-0326">Glycosidase</keyword>
<dbReference type="Gene3D" id="2.60.40.1180">
    <property type="entry name" value="Golgi alpha-mannosidase II"/>
    <property type="match status" value="1"/>
</dbReference>
<dbReference type="EMBL" id="CACRXK020006125">
    <property type="protein sequence ID" value="CAB4008441.1"/>
    <property type="molecule type" value="Genomic_DNA"/>
</dbReference>
<dbReference type="Gene3D" id="1.20.1270.50">
    <property type="entry name" value="Glycoside hydrolase family 38, central domain"/>
    <property type="match status" value="2"/>
</dbReference>
<dbReference type="InterPro" id="IPR050843">
    <property type="entry name" value="Glycosyl_Hydrlase_38"/>
</dbReference>
<dbReference type="PANTHER" id="PTHR11607">
    <property type="entry name" value="ALPHA-MANNOSIDASE"/>
    <property type="match status" value="1"/>
</dbReference>
<evidence type="ECO:0000256" key="1">
    <source>
        <dbReference type="ARBA" id="ARBA00000365"/>
    </source>
</evidence>
<dbReference type="Pfam" id="PF01074">
    <property type="entry name" value="Glyco_hydro_38N"/>
    <property type="match status" value="1"/>
</dbReference>
<dbReference type="InterPro" id="IPR028995">
    <property type="entry name" value="Glyco_hydro_57/38_cen_sf"/>
</dbReference>
<keyword evidence="5 11" id="KW-0732">Signal</keyword>
<evidence type="ECO:0000256" key="9">
    <source>
        <dbReference type="ARBA" id="ARBA00023180"/>
    </source>
</evidence>
<evidence type="ECO:0000256" key="11">
    <source>
        <dbReference type="RuleBase" id="RU361199"/>
    </source>
</evidence>
<dbReference type="FunFam" id="1.20.1270.50:FF:000002">
    <property type="entry name" value="Alpha-mannosidase"/>
    <property type="match status" value="1"/>
</dbReference>
<dbReference type="CDD" id="cd10810">
    <property type="entry name" value="GH38N_AMII_LAM_like"/>
    <property type="match status" value="1"/>
</dbReference>
<dbReference type="InterPro" id="IPR037094">
    <property type="entry name" value="Glyco_hydro_38_cen_sf"/>
</dbReference>
<organism evidence="12 13">
    <name type="scientific">Paramuricea clavata</name>
    <name type="common">Red gorgonian</name>
    <name type="synonym">Violescent sea-whip</name>
    <dbReference type="NCBI Taxonomy" id="317549"/>
    <lineage>
        <taxon>Eukaryota</taxon>
        <taxon>Metazoa</taxon>
        <taxon>Cnidaria</taxon>
        <taxon>Anthozoa</taxon>
        <taxon>Octocorallia</taxon>
        <taxon>Malacalcyonacea</taxon>
        <taxon>Plexauridae</taxon>
        <taxon>Paramuricea</taxon>
    </lineage>
</organism>
<keyword evidence="6 11" id="KW-0378">Hydrolase</keyword>
<comment type="caution">
    <text evidence="12">The sequence shown here is derived from an EMBL/GenBank/DDBJ whole genome shotgun (WGS) entry which is preliminary data.</text>
</comment>
<evidence type="ECO:0000313" key="12">
    <source>
        <dbReference type="EMBL" id="CAB4008441.1"/>
    </source>
</evidence>
<dbReference type="InterPro" id="IPR048534">
    <property type="entry name" value="Man2a1-like_dom"/>
</dbReference>
<evidence type="ECO:0000256" key="3">
    <source>
        <dbReference type="ARBA" id="ARBA00012752"/>
    </source>
</evidence>
<dbReference type="Pfam" id="PF17677">
    <property type="entry name" value="Glyco_hydro38C2"/>
    <property type="match status" value="1"/>
</dbReference>
<dbReference type="Gene3D" id="2.60.40.1360">
    <property type="match status" value="1"/>
</dbReference>
<dbReference type="GO" id="GO:0004559">
    <property type="term" value="F:alpha-mannosidase activity"/>
    <property type="evidence" value="ECO:0007669"/>
    <property type="project" value="UniProtKB-EC"/>
</dbReference>
<accession>A0A7D9IJK5</accession>
<dbReference type="SUPFAM" id="SSF74650">
    <property type="entry name" value="Galactose mutarotase-like"/>
    <property type="match status" value="1"/>
</dbReference>
<dbReference type="SMART" id="SM00872">
    <property type="entry name" value="Alpha-mann_mid"/>
    <property type="match status" value="1"/>
</dbReference>